<name>A0ABM9FAT2_9ENTR</name>
<sequence length="41" mass="4639">MVVREVPINFRGMVRDGALTLAKPHLLKLWHDRFPLPAGEG</sequence>
<evidence type="ECO:0000313" key="2">
    <source>
        <dbReference type="Proteomes" id="UP001152651"/>
    </source>
</evidence>
<proteinExistence type="predicted"/>
<dbReference type="EMBL" id="CALSBS010000010">
    <property type="protein sequence ID" value="CAH6659983.1"/>
    <property type="molecule type" value="Genomic_DNA"/>
</dbReference>
<comment type="caution">
    <text evidence="1">The sequence shown here is derived from an EMBL/GenBank/DDBJ whole genome shotgun (WGS) entry which is preliminary data.</text>
</comment>
<keyword evidence="2" id="KW-1185">Reference proteome</keyword>
<accession>A0ABM9FAT2</accession>
<evidence type="ECO:0000313" key="1">
    <source>
        <dbReference type="EMBL" id="CAH6659983.1"/>
    </source>
</evidence>
<reference evidence="1" key="1">
    <citation type="submission" date="2022-05" db="EMBL/GenBank/DDBJ databases">
        <authorList>
            <person name="Blom J."/>
        </authorList>
    </citation>
    <scope>NUCLEOTIDE SEQUENCE</scope>
    <source>
        <strain evidence="1">Type strain: CPO20170097</strain>
    </source>
</reference>
<gene>
    <name evidence="1" type="ORF">FBBNIHIM_12725</name>
</gene>
<organism evidence="1 2">
    <name type="scientific">Pseudocitrobacter vendiensis</name>
    <dbReference type="NCBI Taxonomy" id="2488306"/>
    <lineage>
        <taxon>Bacteria</taxon>
        <taxon>Pseudomonadati</taxon>
        <taxon>Pseudomonadota</taxon>
        <taxon>Gammaproteobacteria</taxon>
        <taxon>Enterobacterales</taxon>
        <taxon>Enterobacteriaceae</taxon>
        <taxon>Pseudocitrobacter</taxon>
    </lineage>
</organism>
<dbReference type="Proteomes" id="UP001152651">
    <property type="component" value="Unassembled WGS sequence"/>
</dbReference>
<protein>
    <submittedName>
        <fullName evidence="1">Uncharacterized protein</fullName>
    </submittedName>
</protein>